<dbReference type="Proteomes" id="UP001443914">
    <property type="component" value="Unassembled WGS sequence"/>
</dbReference>
<keyword evidence="2" id="KW-0805">Transcription regulation</keyword>
<evidence type="ECO:0000256" key="2">
    <source>
        <dbReference type="ARBA" id="ARBA00023015"/>
    </source>
</evidence>
<evidence type="ECO:0000313" key="7">
    <source>
        <dbReference type="EMBL" id="KAK9723730.1"/>
    </source>
</evidence>
<dbReference type="InterPro" id="IPR036576">
    <property type="entry name" value="WRKY_dom_sf"/>
</dbReference>
<organism evidence="7 8">
    <name type="scientific">Saponaria officinalis</name>
    <name type="common">Common soapwort</name>
    <name type="synonym">Lychnis saponaria</name>
    <dbReference type="NCBI Taxonomy" id="3572"/>
    <lineage>
        <taxon>Eukaryota</taxon>
        <taxon>Viridiplantae</taxon>
        <taxon>Streptophyta</taxon>
        <taxon>Embryophyta</taxon>
        <taxon>Tracheophyta</taxon>
        <taxon>Spermatophyta</taxon>
        <taxon>Magnoliopsida</taxon>
        <taxon>eudicotyledons</taxon>
        <taxon>Gunneridae</taxon>
        <taxon>Pentapetalae</taxon>
        <taxon>Caryophyllales</taxon>
        <taxon>Caryophyllaceae</taxon>
        <taxon>Caryophylleae</taxon>
        <taxon>Saponaria</taxon>
    </lineage>
</organism>
<keyword evidence="3" id="KW-0238">DNA-binding</keyword>
<name>A0AAW1KPX8_SAPOF</name>
<sequence>MEKYEQKYPISQKVQVDVKFMKKLMDDLERGKNSTLMLRNIILQHFSIVKLEDSYNNNNNYKNDHLKALDHHSIVSLDSFGNSISMLQSCDFDSSFVEKRKLNDHSDQLNVISPNHSCKPEVSTFQESPKSYKRRKIGGESKEKEVTNLMDDGFVWRKYGQKKIHDYDHPRHYYRCTHKNDKKCDATKQIQQISENPTKYKLIYHNNHTCNINISPYMINSPEDHSSAIVLSFDGSNPINPMLFPNMNHMKTSEMSSSSTTISEQSSEDNNTTIIDVVENNNSCTSTSSVNLDEEYSSFMAEFSELFPDWCTTL</sequence>
<feature type="domain" description="WRKY" evidence="6">
    <location>
        <begin position="145"/>
        <end position="213"/>
    </location>
</feature>
<evidence type="ECO:0000259" key="6">
    <source>
        <dbReference type="PROSITE" id="PS50811"/>
    </source>
</evidence>
<dbReference type="InterPro" id="IPR044810">
    <property type="entry name" value="WRKY_plant"/>
</dbReference>
<dbReference type="GO" id="GO:0043565">
    <property type="term" value="F:sequence-specific DNA binding"/>
    <property type="evidence" value="ECO:0007669"/>
    <property type="project" value="InterPro"/>
</dbReference>
<evidence type="ECO:0000256" key="5">
    <source>
        <dbReference type="ARBA" id="ARBA00023242"/>
    </source>
</evidence>
<keyword evidence="5" id="KW-0539">Nucleus</keyword>
<keyword evidence="4" id="KW-0804">Transcription</keyword>
<dbReference type="GO" id="GO:0005634">
    <property type="term" value="C:nucleus"/>
    <property type="evidence" value="ECO:0007669"/>
    <property type="project" value="UniProtKB-SubCell"/>
</dbReference>
<evidence type="ECO:0000256" key="4">
    <source>
        <dbReference type="ARBA" id="ARBA00023163"/>
    </source>
</evidence>
<evidence type="ECO:0000313" key="8">
    <source>
        <dbReference type="Proteomes" id="UP001443914"/>
    </source>
</evidence>
<accession>A0AAW1KPX8</accession>
<comment type="subcellular location">
    <subcellularLocation>
        <location evidence="1">Nucleus</location>
    </subcellularLocation>
</comment>
<gene>
    <name evidence="7" type="ORF">RND81_05G021300</name>
</gene>
<dbReference type="InterPro" id="IPR003657">
    <property type="entry name" value="WRKY_dom"/>
</dbReference>
<evidence type="ECO:0000256" key="1">
    <source>
        <dbReference type="ARBA" id="ARBA00004123"/>
    </source>
</evidence>
<keyword evidence="8" id="KW-1185">Reference proteome</keyword>
<dbReference type="EMBL" id="JBDFQZ010000005">
    <property type="protein sequence ID" value="KAK9723730.1"/>
    <property type="molecule type" value="Genomic_DNA"/>
</dbReference>
<dbReference type="Pfam" id="PF03106">
    <property type="entry name" value="WRKY"/>
    <property type="match status" value="1"/>
</dbReference>
<dbReference type="GO" id="GO:0003700">
    <property type="term" value="F:DNA-binding transcription factor activity"/>
    <property type="evidence" value="ECO:0007669"/>
    <property type="project" value="InterPro"/>
</dbReference>
<evidence type="ECO:0000256" key="3">
    <source>
        <dbReference type="ARBA" id="ARBA00023125"/>
    </source>
</evidence>
<protein>
    <recommendedName>
        <fullName evidence="6">WRKY domain-containing protein</fullName>
    </recommendedName>
</protein>
<proteinExistence type="predicted"/>
<dbReference type="PROSITE" id="PS50811">
    <property type="entry name" value="WRKY"/>
    <property type="match status" value="1"/>
</dbReference>
<dbReference type="SMART" id="SM00774">
    <property type="entry name" value="WRKY"/>
    <property type="match status" value="1"/>
</dbReference>
<dbReference type="AlphaFoldDB" id="A0AAW1KPX8"/>
<dbReference type="PANTHER" id="PTHR31282">
    <property type="entry name" value="WRKY TRANSCRIPTION FACTOR 21-RELATED"/>
    <property type="match status" value="1"/>
</dbReference>
<reference evidence="7" key="1">
    <citation type="submission" date="2024-03" db="EMBL/GenBank/DDBJ databases">
        <title>WGS assembly of Saponaria officinalis var. Norfolk2.</title>
        <authorList>
            <person name="Jenkins J."/>
            <person name="Shu S."/>
            <person name="Grimwood J."/>
            <person name="Barry K."/>
            <person name="Goodstein D."/>
            <person name="Schmutz J."/>
            <person name="Leebens-Mack J."/>
            <person name="Osbourn A."/>
        </authorList>
    </citation>
    <scope>NUCLEOTIDE SEQUENCE [LARGE SCALE GENOMIC DNA]</scope>
    <source>
        <strain evidence="7">JIC</strain>
    </source>
</reference>
<comment type="caution">
    <text evidence="7">The sequence shown here is derived from an EMBL/GenBank/DDBJ whole genome shotgun (WGS) entry which is preliminary data.</text>
</comment>
<dbReference type="SUPFAM" id="SSF118290">
    <property type="entry name" value="WRKY DNA-binding domain"/>
    <property type="match status" value="1"/>
</dbReference>
<dbReference type="Gene3D" id="2.20.25.80">
    <property type="entry name" value="WRKY domain"/>
    <property type="match status" value="1"/>
</dbReference>